<dbReference type="EMBL" id="CM000914">
    <property type="protein sequence ID" value="EFG03960.2"/>
    <property type="molecule type" value="Genomic_DNA"/>
</dbReference>
<organism evidence="1 2">
    <name type="scientific">Streptomyces clavuligerus</name>
    <dbReference type="NCBI Taxonomy" id="1901"/>
    <lineage>
        <taxon>Bacteria</taxon>
        <taxon>Bacillati</taxon>
        <taxon>Actinomycetota</taxon>
        <taxon>Actinomycetes</taxon>
        <taxon>Kitasatosporales</taxon>
        <taxon>Streptomycetaceae</taxon>
        <taxon>Streptomyces</taxon>
    </lineage>
</organism>
<accession>B5GRA8</accession>
<evidence type="ECO:0000313" key="1">
    <source>
        <dbReference type="EMBL" id="EFG03960.2"/>
    </source>
</evidence>
<dbReference type="AlphaFoldDB" id="B5GRA8"/>
<evidence type="ECO:0000313" key="2">
    <source>
        <dbReference type="Proteomes" id="UP000002357"/>
    </source>
</evidence>
<gene>
    <name evidence="1" type="ORF">SCLAV_p0470</name>
</gene>
<dbReference type="OrthoDB" id="9786619at2"/>
<sequence>MMSWVAFPLDGFAWTGEGGEPKWYDTFPGQTRRGFCPDCGSHIAAFDYGDVRMGVNLPALDHPDGDDLVPVNQSFRDTAVSWLPQVPDTQRTTTG</sequence>
<keyword evidence="2" id="KW-1185">Reference proteome</keyword>
<dbReference type="InterPro" id="IPR011057">
    <property type="entry name" value="Mss4-like_sf"/>
</dbReference>
<protein>
    <submittedName>
        <fullName evidence="1">Glutathione-dependent formaldehyde-activating GFA</fullName>
    </submittedName>
</protein>
<name>B5GRA8_STRCL</name>
<proteinExistence type="predicted"/>
<dbReference type="Proteomes" id="UP000002357">
    <property type="component" value="Plasmid pSCL4"/>
</dbReference>
<dbReference type="SUPFAM" id="SSF51316">
    <property type="entry name" value="Mss4-like"/>
    <property type="match status" value="1"/>
</dbReference>
<dbReference type="Gene3D" id="2.170.150.70">
    <property type="match status" value="1"/>
</dbReference>
<geneLocation type="plasmid" evidence="1 2">
    <name>pSCL4</name>
</geneLocation>
<reference evidence="1 2" key="1">
    <citation type="journal article" date="2010" name="Genome Biol. Evol.">
        <title>The sequence of a 1.8-mb bacterial linear plasmid reveals a rich evolutionary reservoir of secondary metabolic pathways.</title>
        <authorList>
            <person name="Medema M.H."/>
            <person name="Trefzer A."/>
            <person name="Kovalchuk A."/>
            <person name="van den Berg M."/>
            <person name="Mueller U."/>
            <person name="Heijne W."/>
            <person name="Wu L."/>
            <person name="Alam M.T."/>
            <person name="Ronning C.M."/>
            <person name="Nierman W.C."/>
            <person name="Bovenberg R.A.L."/>
            <person name="Breitling R."/>
            <person name="Takano E."/>
        </authorList>
    </citation>
    <scope>NUCLEOTIDE SEQUENCE [LARGE SCALE GENOMIC DNA]</scope>
    <source>
        <strain evidence="2">ATCC 27064 / DSM 738 / JCM 4710 / NBRC 13307 / NCIMB 12785 / NRRL 3585 / VKM Ac-602</strain>
        <plasmid evidence="1">pSCL4</plasmid>
    </source>
</reference>
<dbReference type="eggNOG" id="ENOG5034AJC">
    <property type="taxonomic scope" value="Bacteria"/>
</dbReference>
<keyword evidence="1" id="KW-0614">Plasmid</keyword>